<accession>A0A7W7HXG5</accession>
<proteinExistence type="predicted"/>
<dbReference type="RefSeq" id="WP_184993782.1">
    <property type="nucleotide sequence ID" value="NZ_BOMK01000009.1"/>
</dbReference>
<dbReference type="EMBL" id="JACHNH010000001">
    <property type="protein sequence ID" value="MBB4762579.1"/>
    <property type="molecule type" value="Genomic_DNA"/>
</dbReference>
<comment type="caution">
    <text evidence="1">The sequence shown here is derived from an EMBL/GenBank/DDBJ whole genome shotgun (WGS) entry which is preliminary data.</text>
</comment>
<evidence type="ECO:0000313" key="2">
    <source>
        <dbReference type="Proteomes" id="UP000578112"/>
    </source>
</evidence>
<evidence type="ECO:0000313" key="1">
    <source>
        <dbReference type="EMBL" id="MBB4762579.1"/>
    </source>
</evidence>
<dbReference type="AlphaFoldDB" id="A0A7W7HXG5"/>
<gene>
    <name evidence="1" type="ORF">BJ971_003135</name>
</gene>
<dbReference type="Proteomes" id="UP000578112">
    <property type="component" value="Unassembled WGS sequence"/>
</dbReference>
<reference evidence="1 2" key="1">
    <citation type="submission" date="2020-08" db="EMBL/GenBank/DDBJ databases">
        <title>Sequencing the genomes of 1000 actinobacteria strains.</title>
        <authorList>
            <person name="Klenk H.-P."/>
        </authorList>
    </citation>
    <scope>NUCLEOTIDE SEQUENCE [LARGE SCALE GENOMIC DNA]</scope>
    <source>
        <strain evidence="1 2">DSM 43149</strain>
    </source>
</reference>
<protein>
    <submittedName>
        <fullName evidence="1">Uncharacterized protein</fullName>
    </submittedName>
</protein>
<keyword evidence="2" id="KW-1185">Reference proteome</keyword>
<organism evidence="1 2">
    <name type="scientific">Actinoplanes digitatis</name>
    <dbReference type="NCBI Taxonomy" id="1868"/>
    <lineage>
        <taxon>Bacteria</taxon>
        <taxon>Bacillati</taxon>
        <taxon>Actinomycetota</taxon>
        <taxon>Actinomycetes</taxon>
        <taxon>Micromonosporales</taxon>
        <taxon>Micromonosporaceae</taxon>
        <taxon>Actinoplanes</taxon>
    </lineage>
</organism>
<sequence length="149" mass="14989">MADTVSVVHFGEPEAAEVLAAGLGGPGASAPVVEAQRTRAVAADLALLVLLALPVHGFLKKLGEMLGETTGAGIAKLFNAAFARVRGGGAGRSIVLRDGVHGMDVELTADLPPAAYEQLGALMAAEAVTLRYDPGAGAWVAAGPPVDPR</sequence>
<name>A0A7W7HXG5_9ACTN</name>